<accession>A0A8S0QZP1</accession>
<evidence type="ECO:0000313" key="2">
    <source>
        <dbReference type="Proteomes" id="UP000594638"/>
    </source>
</evidence>
<evidence type="ECO:0000313" key="1">
    <source>
        <dbReference type="EMBL" id="CAA2972195.1"/>
    </source>
</evidence>
<keyword evidence="2" id="KW-1185">Reference proteome</keyword>
<protein>
    <submittedName>
        <fullName evidence="1">Cellulose synthase E6</fullName>
    </submittedName>
</protein>
<reference evidence="1 2" key="1">
    <citation type="submission" date="2019-12" db="EMBL/GenBank/DDBJ databases">
        <authorList>
            <person name="Alioto T."/>
            <person name="Alioto T."/>
            <person name="Gomez Garrido J."/>
        </authorList>
    </citation>
    <scope>NUCLEOTIDE SEQUENCE [LARGE SCALE GENOMIC DNA]</scope>
</reference>
<dbReference type="Gramene" id="OE9A078461T1">
    <property type="protein sequence ID" value="OE9A078461C1"/>
    <property type="gene ID" value="OE9A078461"/>
</dbReference>
<dbReference type="Proteomes" id="UP000594638">
    <property type="component" value="Unassembled WGS sequence"/>
</dbReference>
<sequence>MKIELPGLDGHGIMPYICTGCFHRRESLCGRKYSENCIFEWNDVKDATIKGRTIDELEEAGKLVTNCSYEKGSQWGKETGSIAA</sequence>
<dbReference type="AlphaFoldDB" id="A0A8S0QZP1"/>
<dbReference type="PANTHER" id="PTHR13301">
    <property type="entry name" value="X-BOX TRANSCRIPTION FACTOR-RELATED"/>
    <property type="match status" value="1"/>
</dbReference>
<gene>
    <name evidence="1" type="ORF">OLEA9_A078461</name>
</gene>
<name>A0A8S0QZP1_OLEEU</name>
<comment type="caution">
    <text evidence="1">The sequence shown here is derived from an EMBL/GenBank/DDBJ whole genome shotgun (WGS) entry which is preliminary data.</text>
</comment>
<dbReference type="OrthoDB" id="72851at2759"/>
<proteinExistence type="predicted"/>
<organism evidence="1 2">
    <name type="scientific">Olea europaea subsp. europaea</name>
    <dbReference type="NCBI Taxonomy" id="158383"/>
    <lineage>
        <taxon>Eukaryota</taxon>
        <taxon>Viridiplantae</taxon>
        <taxon>Streptophyta</taxon>
        <taxon>Embryophyta</taxon>
        <taxon>Tracheophyta</taxon>
        <taxon>Spermatophyta</taxon>
        <taxon>Magnoliopsida</taxon>
        <taxon>eudicotyledons</taxon>
        <taxon>Gunneridae</taxon>
        <taxon>Pentapetalae</taxon>
        <taxon>asterids</taxon>
        <taxon>lamiids</taxon>
        <taxon>Lamiales</taxon>
        <taxon>Oleaceae</taxon>
        <taxon>Oleeae</taxon>
        <taxon>Olea</taxon>
    </lineage>
</organism>
<dbReference type="EMBL" id="CACTIH010002042">
    <property type="protein sequence ID" value="CAA2972195.1"/>
    <property type="molecule type" value="Genomic_DNA"/>
</dbReference>